<dbReference type="GO" id="GO:0005524">
    <property type="term" value="F:ATP binding"/>
    <property type="evidence" value="ECO:0007669"/>
    <property type="project" value="UniProtKB-KW"/>
</dbReference>
<evidence type="ECO:0000256" key="1">
    <source>
        <dbReference type="ARBA" id="ARBA00022553"/>
    </source>
</evidence>
<keyword evidence="4 9" id="KW-0418">Kinase</keyword>
<gene>
    <name evidence="9" type="ORF">ACFQE9_02640</name>
</gene>
<accession>A0ABD5UPY7</accession>
<dbReference type="PANTHER" id="PTHR43065:SF10">
    <property type="entry name" value="PEROXIDE STRESS-ACTIVATED HISTIDINE KINASE MAK3"/>
    <property type="match status" value="1"/>
</dbReference>
<feature type="domain" description="Histidine kinase" evidence="8">
    <location>
        <begin position="641"/>
        <end position="750"/>
    </location>
</feature>
<evidence type="ECO:0000313" key="9">
    <source>
        <dbReference type="EMBL" id="MFC6891520.1"/>
    </source>
</evidence>
<evidence type="ECO:0000256" key="3">
    <source>
        <dbReference type="ARBA" id="ARBA00022741"/>
    </source>
</evidence>
<dbReference type="InterPro" id="IPR003594">
    <property type="entry name" value="HATPase_dom"/>
</dbReference>
<dbReference type="Pfam" id="PF02518">
    <property type="entry name" value="HATPase_c"/>
    <property type="match status" value="1"/>
</dbReference>
<dbReference type="InterPro" id="IPR005467">
    <property type="entry name" value="His_kinase_dom"/>
</dbReference>
<proteinExistence type="predicted"/>
<dbReference type="PRINTS" id="PR00344">
    <property type="entry name" value="BCTRLSENSOR"/>
</dbReference>
<dbReference type="InterPro" id="IPR036890">
    <property type="entry name" value="HATPase_C_sf"/>
</dbReference>
<dbReference type="InterPro" id="IPR004358">
    <property type="entry name" value="Sig_transdc_His_kin-like_C"/>
</dbReference>
<evidence type="ECO:0000256" key="6">
    <source>
        <dbReference type="ARBA" id="ARBA00023012"/>
    </source>
</evidence>
<comment type="caution">
    <text evidence="9">The sequence shown here is derived from an EMBL/GenBank/DDBJ whole genome shotgun (WGS) entry which is preliminary data.</text>
</comment>
<dbReference type="Proteomes" id="UP001596296">
    <property type="component" value="Unassembled WGS sequence"/>
</dbReference>
<reference evidence="9 10" key="1">
    <citation type="journal article" date="2019" name="Int. J. Syst. Evol. Microbiol.">
        <title>The Global Catalogue of Microorganisms (GCM) 10K type strain sequencing project: providing services to taxonomists for standard genome sequencing and annotation.</title>
        <authorList>
            <consortium name="The Broad Institute Genomics Platform"/>
            <consortium name="The Broad Institute Genome Sequencing Center for Infectious Disease"/>
            <person name="Wu L."/>
            <person name="Ma J."/>
        </authorList>
    </citation>
    <scope>NUCLEOTIDE SEQUENCE [LARGE SCALE GENOMIC DNA]</scope>
    <source>
        <strain evidence="9 10">SKJ47</strain>
    </source>
</reference>
<keyword evidence="6" id="KW-0902">Two-component regulatory system</keyword>
<protein>
    <submittedName>
        <fullName evidence="9">Sensor histidine kinase</fullName>
    </submittedName>
</protein>
<evidence type="ECO:0000259" key="8">
    <source>
        <dbReference type="PROSITE" id="PS50109"/>
    </source>
</evidence>
<feature type="region of interest" description="Disordered" evidence="7">
    <location>
        <begin position="450"/>
        <end position="487"/>
    </location>
</feature>
<keyword evidence="5" id="KW-0067">ATP-binding</keyword>
<dbReference type="PANTHER" id="PTHR43065">
    <property type="entry name" value="SENSOR HISTIDINE KINASE"/>
    <property type="match status" value="1"/>
</dbReference>
<evidence type="ECO:0000256" key="2">
    <source>
        <dbReference type="ARBA" id="ARBA00022679"/>
    </source>
</evidence>
<dbReference type="AlphaFoldDB" id="A0ABD5UPY7"/>
<name>A0ABD5UPY7_9EURY</name>
<dbReference type="GO" id="GO:0000160">
    <property type="term" value="P:phosphorelay signal transduction system"/>
    <property type="evidence" value="ECO:0007669"/>
    <property type="project" value="UniProtKB-KW"/>
</dbReference>
<dbReference type="SUPFAM" id="SSF55874">
    <property type="entry name" value="ATPase domain of HSP90 chaperone/DNA topoisomerase II/histidine kinase"/>
    <property type="match status" value="2"/>
</dbReference>
<evidence type="ECO:0000313" key="10">
    <source>
        <dbReference type="Proteomes" id="UP001596296"/>
    </source>
</evidence>
<evidence type="ECO:0000256" key="5">
    <source>
        <dbReference type="ARBA" id="ARBA00022840"/>
    </source>
</evidence>
<dbReference type="PROSITE" id="PS50109">
    <property type="entry name" value="HIS_KIN"/>
    <property type="match status" value="1"/>
</dbReference>
<keyword evidence="2" id="KW-0808">Transferase</keyword>
<organism evidence="9 10">
    <name type="scientific">Halopenitus salinus</name>
    <dbReference type="NCBI Taxonomy" id="1198295"/>
    <lineage>
        <taxon>Archaea</taxon>
        <taxon>Methanobacteriati</taxon>
        <taxon>Methanobacteriota</taxon>
        <taxon>Stenosarchaea group</taxon>
        <taxon>Halobacteria</taxon>
        <taxon>Halobacteriales</taxon>
        <taxon>Haloferacaceae</taxon>
        <taxon>Halopenitus</taxon>
    </lineage>
</organism>
<keyword evidence="1" id="KW-0597">Phosphoprotein</keyword>
<dbReference type="EMBL" id="JBHSXL010000002">
    <property type="protein sequence ID" value="MFC6891520.1"/>
    <property type="molecule type" value="Genomic_DNA"/>
</dbReference>
<evidence type="ECO:0000256" key="7">
    <source>
        <dbReference type="SAM" id="MobiDB-lite"/>
    </source>
</evidence>
<keyword evidence="3" id="KW-0547">Nucleotide-binding</keyword>
<keyword evidence="10" id="KW-1185">Reference proteome</keyword>
<dbReference type="SMART" id="SM00387">
    <property type="entry name" value="HATPase_c"/>
    <property type="match status" value="1"/>
</dbReference>
<dbReference type="Pfam" id="PF13589">
    <property type="entry name" value="HATPase_c_3"/>
    <property type="match status" value="1"/>
</dbReference>
<sequence>MSQEELIVDEGSTTFTSDSQILSELGERLIATEQVALAELIKNAYDADATRCNIWLEDDGNTLIVDDDGHGMTEREFDDFWMTIATSNRGENPTSKRYNREVQGSKGVGRFAVRNLGLYLELDTVAKDPESGEYLRLTADFDWKEFESGAGLREMEVEYQISRDARPEEEGTRLRISELRDEWSAESLEDVSSEVLDIVSAPYEPDPAAIEGTDDEDPGFSVYFAPPGEGSPAKSIAREIYERYVAKVDIATEGNTLIYRYEYEDADEREYQYDLAEEGKYGENLVGELNGEIRFIPNRKGVLAGMETFDGRDARSWLTENGGVRVIDGNFRMPPYGDKGNDWLGLSESQARRSRNWASSITESLFPEGEREVTENDAMLMLPRKIQVLGAVHVTTYRPGERVGAVPDDRLVPGMNRQGFVENEAYDQLVDIVRGSLEILGIIDVLEQRKQEQEEKEEKVEETTEDAKASVSSAKSYVKDSDDISGETETNLLDQLDEAEKNIEEKQEAEQEAREAVESMNVLGVFSAFMSHETSLIVDSAEQMIDRWEDVPEEQRSQSFQEAIQTTEQALEDFRAYQSYAQMVMNQLESQELSSFKSYAQVAQLIDTFKNYTESRHIEPINDISRDIKTPELNVGMYTGVLANLYSNAMKAVVETPVSDGGRKIRFEAENTEEWHKVRVIDNGPGISEEEQTRMFEPWYSTSEVEGPMGVGHGLGLYIVRKVVNEIDGGVSLVDAPDGYETAFEVRFPR</sequence>
<feature type="compositionally biased region" description="Basic and acidic residues" evidence="7">
    <location>
        <begin position="450"/>
        <end position="468"/>
    </location>
</feature>
<dbReference type="GO" id="GO:0016301">
    <property type="term" value="F:kinase activity"/>
    <property type="evidence" value="ECO:0007669"/>
    <property type="project" value="UniProtKB-KW"/>
</dbReference>
<dbReference type="RefSeq" id="WP_379739860.1">
    <property type="nucleotide sequence ID" value="NZ_JBHSVN010000002.1"/>
</dbReference>
<dbReference type="Gene3D" id="3.30.565.10">
    <property type="entry name" value="Histidine kinase-like ATPase, C-terminal domain"/>
    <property type="match status" value="2"/>
</dbReference>
<evidence type="ECO:0000256" key="4">
    <source>
        <dbReference type="ARBA" id="ARBA00022777"/>
    </source>
</evidence>